<keyword evidence="8" id="KW-1185">Reference proteome</keyword>
<dbReference type="RefSeq" id="WP_154424814.1">
    <property type="nucleotide sequence ID" value="NZ_VUNN01000004.1"/>
</dbReference>
<evidence type="ECO:0000256" key="4">
    <source>
        <dbReference type="ARBA" id="ARBA00022884"/>
    </source>
</evidence>
<reference evidence="7 8" key="1">
    <citation type="submission" date="2019-08" db="EMBL/GenBank/DDBJ databases">
        <title>In-depth cultivation of the pig gut microbiome towards novel bacterial diversity and tailored functional studies.</title>
        <authorList>
            <person name="Wylensek D."/>
            <person name="Hitch T.C.A."/>
            <person name="Clavel T."/>
        </authorList>
    </citation>
    <scope>NUCLEOTIDE SEQUENCE [LARGE SCALE GENOMIC DNA]</scope>
    <source>
        <strain evidence="7 8">NM-380-WT-3C1</strain>
    </source>
</reference>
<dbReference type="EMBL" id="VUNN01000004">
    <property type="protein sequence ID" value="MSU05910.1"/>
    <property type="molecule type" value="Genomic_DNA"/>
</dbReference>
<sequence>MGLEMNEELLLKEPEKIADSIYKNKSPSDTQLRKFFDDFMVLKKHADAICSSSDEEKDNKFKKEILPLIKFSKIKIAYAVSRCDKREFSSYNDFYKKMEEYINKIETMSDFVVFLKFYEAIIAFVKYKRTFDSMEKDNSKGNKRR</sequence>
<comment type="caution">
    <text evidence="7">The sequence shown here is derived from an EMBL/GenBank/DDBJ whole genome shotgun (WGS) entry which is preliminary data.</text>
</comment>
<evidence type="ECO:0000256" key="1">
    <source>
        <dbReference type="ARBA" id="ARBA00003640"/>
    </source>
</evidence>
<dbReference type="InterPro" id="IPR010149">
    <property type="entry name" value="CRISPR-assoc_prot_Csm2_III-A"/>
</dbReference>
<evidence type="ECO:0000256" key="6">
    <source>
        <dbReference type="ARBA" id="ARBA00031723"/>
    </source>
</evidence>
<comment type="similarity">
    <text evidence="2">Belongs to the CRISPR-associated Csm2 family.</text>
</comment>
<evidence type="ECO:0000256" key="3">
    <source>
        <dbReference type="ARBA" id="ARBA00016118"/>
    </source>
</evidence>
<evidence type="ECO:0000313" key="8">
    <source>
        <dbReference type="Proteomes" id="UP000460549"/>
    </source>
</evidence>
<evidence type="ECO:0000256" key="5">
    <source>
        <dbReference type="ARBA" id="ARBA00023118"/>
    </source>
</evidence>
<dbReference type="GO" id="GO:0051607">
    <property type="term" value="P:defense response to virus"/>
    <property type="evidence" value="ECO:0007669"/>
    <property type="project" value="UniProtKB-KW"/>
</dbReference>
<dbReference type="Proteomes" id="UP000460549">
    <property type="component" value="Unassembled WGS sequence"/>
</dbReference>
<proteinExistence type="inferred from homology"/>
<protein>
    <recommendedName>
        <fullName evidence="3">CRISPR system Cms protein Csm2</fullName>
    </recommendedName>
    <alternativeName>
        <fullName evidence="6">CRISPR type III A-associated protein Csm2</fullName>
    </alternativeName>
</protein>
<comment type="function">
    <text evidence="1">This subunit may be involved in monitoring complementarity of crRNA and target RNA.</text>
</comment>
<organism evidence="7 8">
    <name type="scientific">Bullifex porci</name>
    <dbReference type="NCBI Taxonomy" id="2606638"/>
    <lineage>
        <taxon>Bacteria</taxon>
        <taxon>Pseudomonadati</taxon>
        <taxon>Spirochaetota</taxon>
        <taxon>Spirochaetia</taxon>
        <taxon>Spirochaetales</taxon>
        <taxon>Spirochaetaceae</taxon>
        <taxon>Bullifex</taxon>
    </lineage>
</organism>
<dbReference type="GO" id="GO:0003723">
    <property type="term" value="F:RNA binding"/>
    <property type="evidence" value="ECO:0007669"/>
    <property type="project" value="UniProtKB-KW"/>
</dbReference>
<accession>A0A7X2PBL2</accession>
<keyword evidence="4" id="KW-0694">RNA-binding</keyword>
<name>A0A7X2PBL2_9SPIO</name>
<dbReference type="AlphaFoldDB" id="A0A7X2PBL2"/>
<keyword evidence="5" id="KW-0051">Antiviral defense</keyword>
<evidence type="ECO:0000313" key="7">
    <source>
        <dbReference type="EMBL" id="MSU05910.1"/>
    </source>
</evidence>
<gene>
    <name evidence="7" type="primary">csm2</name>
    <name evidence="7" type="ORF">FYJ80_03835</name>
</gene>
<evidence type="ECO:0000256" key="2">
    <source>
        <dbReference type="ARBA" id="ARBA00006896"/>
    </source>
</evidence>
<dbReference type="Pfam" id="PF03750">
    <property type="entry name" value="Csm2_III-A"/>
    <property type="match status" value="1"/>
</dbReference>
<dbReference type="NCBIfam" id="TIGR01870">
    <property type="entry name" value="cas_TM1810_Csm2"/>
    <property type="match status" value="1"/>
</dbReference>